<gene>
    <name evidence="1" type="ORF">IM676_18475</name>
</gene>
<dbReference type="Proteomes" id="UP000593846">
    <property type="component" value="Chromosome"/>
</dbReference>
<reference evidence="2" key="1">
    <citation type="submission" date="2020-10" db="EMBL/GenBank/DDBJ databases">
        <title>Genome-based taxonomic classification of the species Anabaenopsis elenkinii.</title>
        <authorList>
            <person name="Delbaje E."/>
            <person name="Andreote A.P.D."/>
            <person name="Pellegrinetti T.A."/>
            <person name="Cruz R.B."/>
            <person name="Branco L.H.Z."/>
            <person name="Fiore M.F."/>
        </authorList>
    </citation>
    <scope>NUCLEOTIDE SEQUENCE [LARGE SCALE GENOMIC DNA]</scope>
    <source>
        <strain evidence="2">CCIBt3563</strain>
    </source>
</reference>
<dbReference type="EMBL" id="CP063311">
    <property type="protein sequence ID" value="QOV22611.1"/>
    <property type="molecule type" value="Genomic_DNA"/>
</dbReference>
<name>A0A7S6RCU8_9CYAN</name>
<keyword evidence="2" id="KW-1185">Reference proteome</keyword>
<evidence type="ECO:0000313" key="2">
    <source>
        <dbReference type="Proteomes" id="UP000593846"/>
    </source>
</evidence>
<accession>A0A7S6RCU8</accession>
<organism evidence="1 2">
    <name type="scientific">Anabaenopsis elenkinii CCIBt3563</name>
    <dbReference type="NCBI Taxonomy" id="2779889"/>
    <lineage>
        <taxon>Bacteria</taxon>
        <taxon>Bacillati</taxon>
        <taxon>Cyanobacteriota</taxon>
        <taxon>Cyanophyceae</taxon>
        <taxon>Nostocales</taxon>
        <taxon>Nodulariaceae</taxon>
        <taxon>Anabaenopsis</taxon>
    </lineage>
</organism>
<proteinExistence type="predicted"/>
<dbReference type="KEGG" id="aee:IM676_18475"/>
<evidence type="ECO:0000313" key="1">
    <source>
        <dbReference type="EMBL" id="QOV22611.1"/>
    </source>
</evidence>
<sequence>MHTVQQNYPPLPSLHHPLRVTRNKTLVSCSHQFELPIDAFDPHPDRMVKHNLKTFQRF</sequence>
<dbReference type="AlphaFoldDB" id="A0A7S6RCU8"/>
<protein>
    <submittedName>
        <fullName evidence="1">Uncharacterized protein</fullName>
    </submittedName>
</protein>